<name>A0A1W6P161_9RHOB</name>
<sequence>MEIIIAAAIITRADGALLLVRKHGTTAFMQPGGKIDVGESPRAALCRELSEELGIDIAPDAPQYIGQFSAPAANEAGHTVTAALFRVTAPPTITVQAEIAEAIWLHPDQPALPDLAPLTRDHVLPLVRA</sequence>
<dbReference type="InterPro" id="IPR000086">
    <property type="entry name" value="NUDIX_hydrolase_dom"/>
</dbReference>
<dbReference type="InterPro" id="IPR015797">
    <property type="entry name" value="NUDIX_hydrolase-like_dom_sf"/>
</dbReference>
<dbReference type="Gene3D" id="3.90.79.10">
    <property type="entry name" value="Nucleoside Triphosphate Pyrophosphohydrolase"/>
    <property type="match status" value="1"/>
</dbReference>
<evidence type="ECO:0000256" key="1">
    <source>
        <dbReference type="ARBA" id="ARBA00001946"/>
    </source>
</evidence>
<dbReference type="AlphaFoldDB" id="A0A1W6P161"/>
<proteinExistence type="predicted"/>
<evidence type="ECO:0000256" key="2">
    <source>
        <dbReference type="ARBA" id="ARBA00022801"/>
    </source>
</evidence>
<dbReference type="STRING" id="92947.BVG79_01900"/>
<dbReference type="EMBL" id="CP019937">
    <property type="protein sequence ID" value="ARO15242.1"/>
    <property type="molecule type" value="Genomic_DNA"/>
</dbReference>
<gene>
    <name evidence="4" type="ORF">BVG79_01900</name>
</gene>
<organism evidence="4 5">
    <name type="scientific">Ketogulonicigenium robustum</name>
    <dbReference type="NCBI Taxonomy" id="92947"/>
    <lineage>
        <taxon>Bacteria</taxon>
        <taxon>Pseudomonadati</taxon>
        <taxon>Pseudomonadota</taxon>
        <taxon>Alphaproteobacteria</taxon>
        <taxon>Rhodobacterales</taxon>
        <taxon>Roseobacteraceae</taxon>
        <taxon>Ketogulonicigenium</taxon>
    </lineage>
</organism>
<dbReference type="SUPFAM" id="SSF55811">
    <property type="entry name" value="Nudix"/>
    <property type="match status" value="1"/>
</dbReference>
<dbReference type="PROSITE" id="PS00893">
    <property type="entry name" value="NUDIX_BOX"/>
    <property type="match status" value="1"/>
</dbReference>
<dbReference type="GO" id="GO:0016787">
    <property type="term" value="F:hydrolase activity"/>
    <property type="evidence" value="ECO:0007669"/>
    <property type="project" value="UniProtKB-KW"/>
</dbReference>
<reference evidence="4 5" key="1">
    <citation type="submission" date="2017-02" db="EMBL/GenBank/DDBJ databases">
        <title>Ketogulonicigenium robustum SPU B003 Genome sequencing and assembly.</title>
        <authorList>
            <person name="Li Y."/>
            <person name="Liu L."/>
            <person name="Wang C."/>
            <person name="Zhang M."/>
            <person name="Zhang T."/>
            <person name="Zhang Y."/>
        </authorList>
    </citation>
    <scope>NUCLEOTIDE SEQUENCE [LARGE SCALE GENOMIC DNA]</scope>
    <source>
        <strain evidence="4 5">SPU_B003</strain>
    </source>
</reference>
<keyword evidence="5" id="KW-1185">Reference proteome</keyword>
<dbReference type="RefSeq" id="WP_085786664.1">
    <property type="nucleotide sequence ID" value="NZ_CP019937.1"/>
</dbReference>
<dbReference type="InterPro" id="IPR020084">
    <property type="entry name" value="NUDIX_hydrolase_CS"/>
</dbReference>
<feature type="domain" description="Nudix hydrolase" evidence="3">
    <location>
        <begin position="1"/>
        <end position="129"/>
    </location>
</feature>
<accession>A0A1W6P161</accession>
<dbReference type="Pfam" id="PF00293">
    <property type="entry name" value="NUDIX"/>
    <property type="match status" value="1"/>
</dbReference>
<keyword evidence="2" id="KW-0378">Hydrolase</keyword>
<evidence type="ECO:0000313" key="5">
    <source>
        <dbReference type="Proteomes" id="UP000242447"/>
    </source>
</evidence>
<dbReference type="PANTHER" id="PTHR43046">
    <property type="entry name" value="GDP-MANNOSE MANNOSYL HYDROLASE"/>
    <property type="match status" value="1"/>
</dbReference>
<dbReference type="Proteomes" id="UP000242447">
    <property type="component" value="Chromosome"/>
</dbReference>
<dbReference type="KEGG" id="kro:BVG79_01900"/>
<dbReference type="CDD" id="cd04690">
    <property type="entry name" value="NUDIX_Hydrolase"/>
    <property type="match status" value="1"/>
</dbReference>
<dbReference type="PROSITE" id="PS51462">
    <property type="entry name" value="NUDIX"/>
    <property type="match status" value="1"/>
</dbReference>
<comment type="cofactor">
    <cofactor evidence="1">
        <name>Mg(2+)</name>
        <dbReference type="ChEBI" id="CHEBI:18420"/>
    </cofactor>
</comment>
<evidence type="ECO:0000259" key="3">
    <source>
        <dbReference type="PROSITE" id="PS51462"/>
    </source>
</evidence>
<dbReference type="OrthoDB" id="9801098at2"/>
<protein>
    <submittedName>
        <fullName evidence="4">MutT family NTP pyrophosphatase</fullName>
    </submittedName>
</protein>
<evidence type="ECO:0000313" key="4">
    <source>
        <dbReference type="EMBL" id="ARO15242.1"/>
    </source>
</evidence>
<dbReference type="PANTHER" id="PTHR43046:SF2">
    <property type="entry name" value="8-OXO-DGTP DIPHOSPHATASE-RELATED"/>
    <property type="match status" value="1"/>
</dbReference>